<dbReference type="EMBL" id="CAKOGP040002369">
    <property type="protein sequence ID" value="CAJ1968231.1"/>
    <property type="molecule type" value="Genomic_DNA"/>
</dbReference>
<accession>A0AAD2GB06</accession>
<dbReference type="AlphaFoldDB" id="A0AAD2GB06"/>
<keyword evidence="2" id="KW-1185">Reference proteome</keyword>
<proteinExistence type="predicted"/>
<sequence>MAALLVSSPSPPPKLTSRNAWVVKKVRDKDFDDIFEPIEQNPSLVWETNSRGWTCLHIACASTIPQRWWEWLLHQACAGHDKLRLAQTENGQTPIDLYFRKNLFPYVWQDRGQKESAKELLDAIATIAKSKPLLDQLRLCIIHGKINNSNNNNGDHHEIIQRVYAFWQRLECLVTVAHYGRLNIVCRQKLRTELVLALANLSWCPQAVADLAVRLFPQHFNHPHGYHALEIWAATKSSFERYPQGDCGSLRVLCEYYYRSAPTTPPTTSPLNVALQMGKRWSEIKPLFETFPDTILERDELTNLPVFCLPAVVPMDEHQVEMTARWGGQQTGIWHYLSQREKEKELVKAREMVDRERLETIYQLLRRNPSAVSLA</sequence>
<comment type="caution">
    <text evidence="1">The sequence shown here is derived from an EMBL/GenBank/DDBJ whole genome shotgun (WGS) entry which is preliminary data.</text>
</comment>
<gene>
    <name evidence="1" type="ORF">CYCCA115_LOCUS23143</name>
</gene>
<protein>
    <submittedName>
        <fullName evidence="1">Uncharacterized protein</fullName>
    </submittedName>
</protein>
<evidence type="ECO:0000313" key="1">
    <source>
        <dbReference type="EMBL" id="CAJ1968231.1"/>
    </source>
</evidence>
<evidence type="ECO:0000313" key="2">
    <source>
        <dbReference type="Proteomes" id="UP001295423"/>
    </source>
</evidence>
<organism evidence="1 2">
    <name type="scientific">Cylindrotheca closterium</name>
    <dbReference type="NCBI Taxonomy" id="2856"/>
    <lineage>
        <taxon>Eukaryota</taxon>
        <taxon>Sar</taxon>
        <taxon>Stramenopiles</taxon>
        <taxon>Ochrophyta</taxon>
        <taxon>Bacillariophyta</taxon>
        <taxon>Bacillariophyceae</taxon>
        <taxon>Bacillariophycidae</taxon>
        <taxon>Bacillariales</taxon>
        <taxon>Bacillariaceae</taxon>
        <taxon>Cylindrotheca</taxon>
    </lineage>
</organism>
<dbReference type="Proteomes" id="UP001295423">
    <property type="component" value="Unassembled WGS sequence"/>
</dbReference>
<reference evidence="1" key="1">
    <citation type="submission" date="2023-08" db="EMBL/GenBank/DDBJ databases">
        <authorList>
            <person name="Audoor S."/>
            <person name="Bilcke G."/>
        </authorList>
    </citation>
    <scope>NUCLEOTIDE SEQUENCE</scope>
</reference>
<name>A0AAD2GB06_9STRA</name>